<evidence type="ECO:0000313" key="3">
    <source>
        <dbReference type="EMBL" id="CAF1545704.1"/>
    </source>
</evidence>
<dbReference type="InterPro" id="IPR035897">
    <property type="entry name" value="Toll_tir_struct_dom_sf"/>
</dbReference>
<dbReference type="PANTHER" id="PTHR46270">
    <property type="entry name" value="ARMADILLO-TYPE FOLD-RELATED"/>
    <property type="match status" value="1"/>
</dbReference>
<protein>
    <recommendedName>
        <fullName evidence="2">TIR domain-containing protein</fullName>
    </recommendedName>
</protein>
<feature type="compositionally biased region" description="Polar residues" evidence="1">
    <location>
        <begin position="95"/>
        <end position="120"/>
    </location>
</feature>
<name>A0A815W9I6_ADIRI</name>
<proteinExistence type="predicted"/>
<dbReference type="Gene3D" id="3.40.50.10140">
    <property type="entry name" value="Toll/interleukin-1 receptor homology (TIR) domain"/>
    <property type="match status" value="1"/>
</dbReference>
<feature type="region of interest" description="Disordered" evidence="1">
    <location>
        <begin position="33"/>
        <end position="53"/>
    </location>
</feature>
<dbReference type="PANTHER" id="PTHR46270:SF2">
    <property type="entry name" value="TIR DOMAIN-CONTAINING PROTEIN"/>
    <property type="match status" value="1"/>
</dbReference>
<comment type="caution">
    <text evidence="3">The sequence shown here is derived from an EMBL/GenBank/DDBJ whole genome shotgun (WGS) entry which is preliminary data.</text>
</comment>
<sequence length="387" mass="43317">MADELHGLAPDENCTNPSKDNIRVNNAILCGTSAEAEESCRGTNDIDSPRTSNEGEIENLVESVNSAAKCLSCELSDSTPPDLSPSQTQPAEPLSTVNTSEPQTVTAQPTVASPAVSQPVTTNQLRKPHIMISYNRSCQKTCEEIRKHLRSLKYIVWMDVYDMRNNFIEGMAQAIADSYIVLMCLNHNYDQSFWCQKEAERISIKQIKFIPCIMEDNYIPSERMSLLLGANIKINFSDTNQFNESFQNLRQQITYIEEELATSPRQTPPPTPTAQIAPNTTAQTCDNILRSFKTWVEDNRDALKRCDQNQSIRLINELIQGLDDGQNTSDSENKCELLQKVLSTTSGNQSNLVSQLINSINNSCRLAINVILTIMVLWAVKTVFNKN</sequence>
<feature type="region of interest" description="Disordered" evidence="1">
    <location>
        <begin position="1"/>
        <end position="21"/>
    </location>
</feature>
<dbReference type="SUPFAM" id="SSF52200">
    <property type="entry name" value="Toll/Interleukin receptor TIR domain"/>
    <property type="match status" value="1"/>
</dbReference>
<dbReference type="GO" id="GO:0007165">
    <property type="term" value="P:signal transduction"/>
    <property type="evidence" value="ECO:0007669"/>
    <property type="project" value="InterPro"/>
</dbReference>
<evidence type="ECO:0000313" key="4">
    <source>
        <dbReference type="Proteomes" id="UP000663828"/>
    </source>
</evidence>
<evidence type="ECO:0000259" key="2">
    <source>
        <dbReference type="Pfam" id="PF13676"/>
    </source>
</evidence>
<gene>
    <name evidence="3" type="ORF">XAT740_LOCUS42503</name>
</gene>
<feature type="compositionally biased region" description="Low complexity" evidence="1">
    <location>
        <begin position="75"/>
        <end position="90"/>
    </location>
</feature>
<organism evidence="3 4">
    <name type="scientific">Adineta ricciae</name>
    <name type="common">Rotifer</name>
    <dbReference type="NCBI Taxonomy" id="249248"/>
    <lineage>
        <taxon>Eukaryota</taxon>
        <taxon>Metazoa</taxon>
        <taxon>Spiralia</taxon>
        <taxon>Gnathifera</taxon>
        <taxon>Rotifera</taxon>
        <taxon>Eurotatoria</taxon>
        <taxon>Bdelloidea</taxon>
        <taxon>Adinetida</taxon>
        <taxon>Adinetidae</taxon>
        <taxon>Adineta</taxon>
    </lineage>
</organism>
<dbReference type="EMBL" id="CAJNOR010005107">
    <property type="protein sequence ID" value="CAF1545704.1"/>
    <property type="molecule type" value="Genomic_DNA"/>
</dbReference>
<feature type="region of interest" description="Disordered" evidence="1">
    <location>
        <begin position="75"/>
        <end position="120"/>
    </location>
</feature>
<reference evidence="3" key="1">
    <citation type="submission" date="2021-02" db="EMBL/GenBank/DDBJ databases">
        <authorList>
            <person name="Nowell W R."/>
        </authorList>
    </citation>
    <scope>NUCLEOTIDE SEQUENCE</scope>
</reference>
<dbReference type="AlphaFoldDB" id="A0A815W9I6"/>
<feature type="domain" description="TIR" evidence="2">
    <location>
        <begin position="130"/>
        <end position="249"/>
    </location>
</feature>
<evidence type="ECO:0000256" key="1">
    <source>
        <dbReference type="SAM" id="MobiDB-lite"/>
    </source>
</evidence>
<dbReference type="Pfam" id="PF13676">
    <property type="entry name" value="TIR_2"/>
    <property type="match status" value="1"/>
</dbReference>
<accession>A0A815W9I6</accession>
<keyword evidence="4" id="KW-1185">Reference proteome</keyword>
<feature type="compositionally biased region" description="Polar residues" evidence="1">
    <location>
        <begin position="41"/>
        <end position="53"/>
    </location>
</feature>
<dbReference type="InterPro" id="IPR000157">
    <property type="entry name" value="TIR_dom"/>
</dbReference>
<dbReference type="Proteomes" id="UP000663828">
    <property type="component" value="Unassembled WGS sequence"/>
</dbReference>